<accession>A0A6M5YS85</accession>
<evidence type="ECO:0008006" key="4">
    <source>
        <dbReference type="Google" id="ProtNLM"/>
    </source>
</evidence>
<dbReference type="KEGG" id="ftj:FTUN_3709"/>
<feature type="signal peptide" evidence="1">
    <location>
        <begin position="1"/>
        <end position="21"/>
    </location>
</feature>
<dbReference type="EMBL" id="CP053452">
    <property type="protein sequence ID" value="QJW96153.1"/>
    <property type="molecule type" value="Genomic_DNA"/>
</dbReference>
<keyword evidence="3" id="KW-1185">Reference proteome</keyword>
<dbReference type="InterPro" id="IPR017504">
    <property type="entry name" value="CHP03067_Planctomycetes"/>
</dbReference>
<sequence length="150" mass="16408">MPVRALFVAALCVGLATQVCADEKKNETDLKAMVGKWTVEKAELGGKDLTGQFKTLKFEIRDGGKYTTEIGDIKDEGAFTIDAAKTPKEVDIKPVSGPSKGKTLKAIYKIDGDSFVVCYEFNTESGTRPETFESKANSTALLVTYKREKK</sequence>
<evidence type="ECO:0000256" key="1">
    <source>
        <dbReference type="SAM" id="SignalP"/>
    </source>
</evidence>
<dbReference type="AlphaFoldDB" id="A0A6M5YS85"/>
<name>A0A6M5YS85_9BACT</name>
<proteinExistence type="predicted"/>
<reference evidence="3" key="1">
    <citation type="submission" date="2020-05" db="EMBL/GenBank/DDBJ databases">
        <title>Frigoriglobus tundricola gen. nov., sp. nov., a psychrotolerant cellulolytic planctomycete of the family Gemmataceae with two divergent copies of 16S rRNA gene.</title>
        <authorList>
            <person name="Kulichevskaya I.S."/>
            <person name="Ivanova A.A."/>
            <person name="Naumoff D.G."/>
            <person name="Beletsky A.V."/>
            <person name="Rijpstra W.I.C."/>
            <person name="Sinninghe Damste J.S."/>
            <person name="Mardanov A.V."/>
            <person name="Ravin N.V."/>
            <person name="Dedysh S.N."/>
        </authorList>
    </citation>
    <scope>NUCLEOTIDE SEQUENCE [LARGE SCALE GENOMIC DNA]</scope>
    <source>
        <strain evidence="3">PL17</strain>
    </source>
</reference>
<keyword evidence="1" id="KW-0732">Signal</keyword>
<gene>
    <name evidence="2" type="ORF">FTUN_3709</name>
</gene>
<dbReference type="RefSeq" id="WP_171471792.1">
    <property type="nucleotide sequence ID" value="NZ_CP053452.2"/>
</dbReference>
<dbReference type="NCBIfam" id="TIGR03067">
    <property type="entry name" value="Planc_TIGR03067"/>
    <property type="match status" value="1"/>
</dbReference>
<feature type="chain" id="PRO_5027069376" description="TIGR03067 domain-containing protein" evidence="1">
    <location>
        <begin position="22"/>
        <end position="150"/>
    </location>
</feature>
<evidence type="ECO:0000313" key="2">
    <source>
        <dbReference type="EMBL" id="QJW96153.1"/>
    </source>
</evidence>
<protein>
    <recommendedName>
        <fullName evidence="4">TIGR03067 domain-containing protein</fullName>
    </recommendedName>
</protein>
<evidence type="ECO:0000313" key="3">
    <source>
        <dbReference type="Proteomes" id="UP000503447"/>
    </source>
</evidence>
<dbReference type="Proteomes" id="UP000503447">
    <property type="component" value="Chromosome"/>
</dbReference>
<organism evidence="2 3">
    <name type="scientific">Frigoriglobus tundricola</name>
    <dbReference type="NCBI Taxonomy" id="2774151"/>
    <lineage>
        <taxon>Bacteria</taxon>
        <taxon>Pseudomonadati</taxon>
        <taxon>Planctomycetota</taxon>
        <taxon>Planctomycetia</taxon>
        <taxon>Gemmatales</taxon>
        <taxon>Gemmataceae</taxon>
        <taxon>Frigoriglobus</taxon>
    </lineage>
</organism>